<feature type="transmembrane region" description="Helical" evidence="1">
    <location>
        <begin position="111"/>
        <end position="135"/>
    </location>
</feature>
<accession>A0A5J4SPW9</accession>
<evidence type="ECO:0000313" key="3">
    <source>
        <dbReference type="EMBL" id="KAA6347975.1"/>
    </source>
</evidence>
<dbReference type="EMBL" id="SNRY01000080">
    <property type="protein sequence ID" value="KAA6347975.1"/>
    <property type="molecule type" value="Genomic_DNA"/>
</dbReference>
<reference evidence="2" key="1">
    <citation type="submission" date="2019-03" db="EMBL/GenBank/DDBJ databases">
        <title>Single cell metagenomics reveals metabolic interactions within the superorganism composed of flagellate Streblomastix strix and complex community of Bacteroidetes bacteria on its surface.</title>
        <authorList>
            <person name="Treitli S.C."/>
            <person name="Kolisko M."/>
            <person name="Husnik F."/>
            <person name="Keeling P."/>
            <person name="Hampl V."/>
        </authorList>
    </citation>
    <scope>NUCLEOTIDE SEQUENCE</scope>
    <source>
        <strain evidence="2">STM</strain>
    </source>
</reference>
<keyword evidence="1" id="KW-1133">Transmembrane helix</keyword>
<sequence>MKTILFISLAFFVGYIASVVAAFKIPPSISESFYLLDKQKKNLGYLFTIWCYFIGISVMGMMFELSTDKWYQFLGLFAGGGLGFVGTAPLFKSHEKTVHYVSATVCTFSSLIWMFLSGFWMIPLGLLTLALCVSFKYSHTRVFWLEIAVFVSMYTALVHLIV</sequence>
<keyword evidence="1" id="KW-0812">Transmembrane</keyword>
<evidence type="ECO:0008006" key="4">
    <source>
        <dbReference type="Google" id="ProtNLM"/>
    </source>
</evidence>
<feature type="transmembrane region" description="Helical" evidence="1">
    <location>
        <begin position="142"/>
        <end position="161"/>
    </location>
</feature>
<organism evidence="2">
    <name type="scientific">termite gut metagenome</name>
    <dbReference type="NCBI Taxonomy" id="433724"/>
    <lineage>
        <taxon>unclassified sequences</taxon>
        <taxon>metagenomes</taxon>
        <taxon>organismal metagenomes</taxon>
    </lineage>
</organism>
<gene>
    <name evidence="2" type="ORF">EZS27_004570</name>
    <name evidence="3" type="ORF">EZS27_004587</name>
</gene>
<proteinExistence type="predicted"/>
<dbReference type="EMBL" id="SNRY01000080">
    <property type="protein sequence ID" value="KAA6347958.1"/>
    <property type="molecule type" value="Genomic_DNA"/>
</dbReference>
<name>A0A5J4SPW9_9ZZZZ</name>
<feature type="transmembrane region" description="Helical" evidence="1">
    <location>
        <begin position="45"/>
        <end position="63"/>
    </location>
</feature>
<dbReference type="AlphaFoldDB" id="A0A5J4SPW9"/>
<comment type="caution">
    <text evidence="2">The sequence shown here is derived from an EMBL/GenBank/DDBJ whole genome shotgun (WGS) entry which is preliminary data.</text>
</comment>
<evidence type="ECO:0000256" key="1">
    <source>
        <dbReference type="SAM" id="Phobius"/>
    </source>
</evidence>
<keyword evidence="1" id="KW-0472">Membrane</keyword>
<evidence type="ECO:0000313" key="2">
    <source>
        <dbReference type="EMBL" id="KAA6347958.1"/>
    </source>
</evidence>
<feature type="transmembrane region" description="Helical" evidence="1">
    <location>
        <begin position="70"/>
        <end position="91"/>
    </location>
</feature>
<protein>
    <recommendedName>
        <fullName evidence="4">DUF998 domain-containing protein</fullName>
    </recommendedName>
</protein>